<feature type="domain" description="MOFRL" evidence="1">
    <location>
        <begin position="312"/>
        <end position="414"/>
    </location>
</feature>
<comment type="caution">
    <text evidence="3">The sequence shown here is derived from an EMBL/GenBank/DDBJ whole genome shotgun (WGS) entry which is preliminary data.</text>
</comment>
<dbReference type="Gene3D" id="3.40.1480.10">
    <property type="entry name" value="MOFRL domain"/>
    <property type="match status" value="1"/>
</dbReference>
<gene>
    <name evidence="3" type="ORF">A3F27_00675</name>
</gene>
<dbReference type="InterPro" id="IPR037035">
    <property type="entry name" value="GK-like_C_sf"/>
</dbReference>
<dbReference type="AlphaFoldDB" id="A0A1F6ECH9"/>
<dbReference type="PANTHER" id="PTHR12227">
    <property type="entry name" value="GLYCERATE KINASE"/>
    <property type="match status" value="1"/>
</dbReference>
<organism evidence="3 4">
    <name type="scientific">Candidatus Kaiserbacteria bacterium RIFCSPHIGHO2_12_FULL_53_13</name>
    <dbReference type="NCBI Taxonomy" id="1798502"/>
    <lineage>
        <taxon>Bacteria</taxon>
        <taxon>Candidatus Kaiseribacteriota</taxon>
    </lineage>
</organism>
<dbReference type="Pfam" id="PF13660">
    <property type="entry name" value="DUF4147"/>
    <property type="match status" value="1"/>
</dbReference>
<dbReference type="Proteomes" id="UP000176689">
    <property type="component" value="Unassembled WGS sequence"/>
</dbReference>
<feature type="domain" description="MOFRL-associated" evidence="2">
    <location>
        <begin position="20"/>
        <end position="243"/>
    </location>
</feature>
<protein>
    <recommendedName>
        <fullName evidence="5">Glycerate kinase</fullName>
    </recommendedName>
</protein>
<dbReference type="GO" id="GO:0005737">
    <property type="term" value="C:cytoplasm"/>
    <property type="evidence" value="ECO:0007669"/>
    <property type="project" value="TreeGrafter"/>
</dbReference>
<sequence>MRAWITNRADIATTPLRKDALDIAEAAYDAIDTEKILRRLITVEGDIVRIDGASYDMRQYDRIKILGFGKASCKAVEALEGILGNRVSGGAAIDVRAGTCDIVDTYVGTHPRSSGGNIAASAEIARIARESTERDLVLVVVSGGGSALLCWPEAECDASNRLYDEFLRVGAPIQELNTVRKHISGLKGGGLAKLLYPATVVGLVFCDVAGGEYEAVASGPTFRDTSTVEDARAVLKKYGVLEDLDLLETPKEDVFFERVKNIAIISNLDAMRAMKEKAATMGYAVADIGSEIYDETLEAVNKFISSAGPKTAVIGGGEPRLVVSRTGGSGGRCQYMGLHAMRLIGERDLFLAFASDGIDNCPAAGAIVDAETIRKAAELRLDVGVHLKNFDAYGFFEKTGDIVMTGHTDANVSDLMLLLQK</sequence>
<dbReference type="InterPro" id="IPR025286">
    <property type="entry name" value="MOFRL_assoc_dom"/>
</dbReference>
<proteinExistence type="predicted"/>
<dbReference type="Gene3D" id="3.40.50.10180">
    <property type="entry name" value="Glycerate kinase, MOFRL-like N-terminal domain"/>
    <property type="match status" value="1"/>
</dbReference>
<dbReference type="PANTHER" id="PTHR12227:SF0">
    <property type="entry name" value="GLYCERATE KINASE"/>
    <property type="match status" value="1"/>
</dbReference>
<dbReference type="SUPFAM" id="SSF82544">
    <property type="entry name" value="GckA/TtuD-like"/>
    <property type="match status" value="1"/>
</dbReference>
<dbReference type="GO" id="GO:0008887">
    <property type="term" value="F:glycerate kinase activity"/>
    <property type="evidence" value="ECO:0007669"/>
    <property type="project" value="InterPro"/>
</dbReference>
<evidence type="ECO:0008006" key="5">
    <source>
        <dbReference type="Google" id="ProtNLM"/>
    </source>
</evidence>
<dbReference type="InterPro" id="IPR007835">
    <property type="entry name" value="MOFRL"/>
</dbReference>
<dbReference type="InterPro" id="IPR039760">
    <property type="entry name" value="MOFRL_protein"/>
</dbReference>
<dbReference type="Pfam" id="PF05161">
    <property type="entry name" value="MOFRL"/>
    <property type="match status" value="1"/>
</dbReference>
<accession>A0A1F6ECH9</accession>
<name>A0A1F6ECH9_9BACT</name>
<evidence type="ECO:0000259" key="2">
    <source>
        <dbReference type="Pfam" id="PF13660"/>
    </source>
</evidence>
<evidence type="ECO:0000313" key="3">
    <source>
        <dbReference type="EMBL" id="OGG71317.1"/>
    </source>
</evidence>
<dbReference type="InterPro" id="IPR038614">
    <property type="entry name" value="GK_N_sf"/>
</dbReference>
<evidence type="ECO:0000259" key="1">
    <source>
        <dbReference type="Pfam" id="PF05161"/>
    </source>
</evidence>
<evidence type="ECO:0000313" key="4">
    <source>
        <dbReference type="Proteomes" id="UP000176689"/>
    </source>
</evidence>
<dbReference type="EMBL" id="MFLP01000001">
    <property type="protein sequence ID" value="OGG71317.1"/>
    <property type="molecule type" value="Genomic_DNA"/>
</dbReference>
<reference evidence="3 4" key="1">
    <citation type="journal article" date="2016" name="Nat. Commun.">
        <title>Thousands of microbial genomes shed light on interconnected biogeochemical processes in an aquifer system.</title>
        <authorList>
            <person name="Anantharaman K."/>
            <person name="Brown C.T."/>
            <person name="Hug L.A."/>
            <person name="Sharon I."/>
            <person name="Castelle C.J."/>
            <person name="Probst A.J."/>
            <person name="Thomas B.C."/>
            <person name="Singh A."/>
            <person name="Wilkins M.J."/>
            <person name="Karaoz U."/>
            <person name="Brodie E.L."/>
            <person name="Williams K.H."/>
            <person name="Hubbard S.S."/>
            <person name="Banfield J.F."/>
        </authorList>
    </citation>
    <scope>NUCLEOTIDE SEQUENCE [LARGE SCALE GENOMIC DNA]</scope>
</reference>